<dbReference type="AlphaFoldDB" id="A0A0U2Z9G7"/>
<accession>A0A0U2Z9G7</accession>
<dbReference type="Proteomes" id="UP000068447">
    <property type="component" value="Chromosome"/>
</dbReference>
<dbReference type="OrthoDB" id="9786100at2"/>
<dbReference type="EMBL" id="CP013650">
    <property type="protein sequence ID" value="ALS99060.1"/>
    <property type="molecule type" value="Genomic_DNA"/>
</dbReference>
<evidence type="ECO:0000313" key="2">
    <source>
        <dbReference type="Proteomes" id="UP000068447"/>
    </source>
</evidence>
<proteinExistence type="predicted"/>
<sequence length="374" mass="42704">MGMFVSDLQAVLHILGNTNYDNNCVITYGTQTIRGSLSDVVAFSVKNGLHLNDISEEDLYSESNRGFDKDLECNVLFKMLGFKQIINLDLLKNTPYAYIHDLSDPVPKQMYATASLLLDGTTGYHVFDRAQSLKNVVNLLTIGGLAIHTFMIDPLKPHFSSYNPQSLAQFYLKNGFGEFQLYVCNRAHSNTFFKFHGDLNGPIILDSKEKYCLVFACRKLEDVEVSSNIIEHGYSQTARYNEKLKKMSSHINSKKFAVWGTSIHYEKHYRSILRDSDLEKNMWGFIDNDKNKWGEVIDGQVVHAPKDLIGSGVEIVLIASQRKSEIFQQLCEIMYSNVNTLINTYMLYEDNIDIKRLNHALDEYRFSHGLTKSI</sequence>
<keyword evidence="2" id="KW-1185">Reference proteome</keyword>
<organism evidence="1 2">
    <name type="scientific">Lacimicrobium alkaliphilum</name>
    <dbReference type="NCBI Taxonomy" id="1526571"/>
    <lineage>
        <taxon>Bacteria</taxon>
        <taxon>Pseudomonadati</taxon>
        <taxon>Pseudomonadota</taxon>
        <taxon>Gammaproteobacteria</taxon>
        <taxon>Alteromonadales</taxon>
        <taxon>Alteromonadaceae</taxon>
        <taxon>Lacimicrobium</taxon>
    </lineage>
</organism>
<protein>
    <submittedName>
        <fullName evidence="1">Uncharacterized protein</fullName>
    </submittedName>
</protein>
<evidence type="ECO:0000313" key="1">
    <source>
        <dbReference type="EMBL" id="ALS99060.1"/>
    </source>
</evidence>
<gene>
    <name evidence="1" type="ORF">AT746_12830</name>
</gene>
<reference evidence="1 2" key="1">
    <citation type="submission" date="2015-12" db="EMBL/GenBank/DDBJ databases">
        <title>Complete genome of Lacimicrobium alkaliphilum KCTC 32984.</title>
        <authorList>
            <person name="Kim S.-G."/>
            <person name="Lee Y.-J."/>
        </authorList>
    </citation>
    <scope>NUCLEOTIDE SEQUENCE [LARGE SCALE GENOMIC DNA]</scope>
    <source>
        <strain evidence="1 2">YelD216</strain>
    </source>
</reference>
<dbReference type="KEGG" id="lal:AT746_12830"/>
<dbReference type="RefSeq" id="WP_062480907.1">
    <property type="nucleotide sequence ID" value="NZ_CP013650.1"/>
</dbReference>
<dbReference type="Gene3D" id="3.40.50.720">
    <property type="entry name" value="NAD(P)-binding Rossmann-like Domain"/>
    <property type="match status" value="1"/>
</dbReference>
<name>A0A0U2Z9G7_9ALTE</name>